<keyword evidence="1" id="KW-0597">Phosphoprotein</keyword>
<gene>
    <name evidence="7" type="ORF">CAPTEDRAFT_182744</name>
</gene>
<keyword evidence="3" id="KW-0863">Zinc-finger</keyword>
<evidence type="ECO:0000259" key="6">
    <source>
        <dbReference type="PROSITE" id="PS51805"/>
    </source>
</evidence>
<evidence type="ECO:0000313" key="9">
    <source>
        <dbReference type="Proteomes" id="UP000014760"/>
    </source>
</evidence>
<name>R7UQ47_CAPTE</name>
<dbReference type="OrthoDB" id="10029243at2759"/>
<reference evidence="8" key="3">
    <citation type="submission" date="2015-06" db="UniProtKB">
        <authorList>
            <consortium name="EnsemblMetazoa"/>
        </authorList>
    </citation>
    <scope>IDENTIFICATION</scope>
</reference>
<dbReference type="InterPro" id="IPR013083">
    <property type="entry name" value="Znf_RING/FYVE/PHD"/>
</dbReference>
<feature type="region of interest" description="Disordered" evidence="5">
    <location>
        <begin position="35"/>
        <end position="70"/>
    </location>
</feature>
<keyword evidence="2" id="KW-0479">Metal-binding</keyword>
<evidence type="ECO:0000313" key="7">
    <source>
        <dbReference type="EMBL" id="ELU05541.1"/>
    </source>
</evidence>
<dbReference type="HOGENOM" id="CLU_1476515_0_0_1"/>
<protein>
    <recommendedName>
        <fullName evidence="6">PHD-type domain-containing protein</fullName>
    </recommendedName>
</protein>
<reference evidence="9" key="1">
    <citation type="submission" date="2012-12" db="EMBL/GenBank/DDBJ databases">
        <authorList>
            <person name="Hellsten U."/>
            <person name="Grimwood J."/>
            <person name="Chapman J.A."/>
            <person name="Shapiro H."/>
            <person name="Aerts A."/>
            <person name="Otillar R.P."/>
            <person name="Terry A.Y."/>
            <person name="Boore J.L."/>
            <person name="Simakov O."/>
            <person name="Marletaz F."/>
            <person name="Cho S.-J."/>
            <person name="Edsinger-Gonzales E."/>
            <person name="Havlak P."/>
            <person name="Kuo D.-H."/>
            <person name="Larsson T."/>
            <person name="Lv J."/>
            <person name="Arendt D."/>
            <person name="Savage R."/>
            <person name="Osoegawa K."/>
            <person name="de Jong P."/>
            <person name="Lindberg D.R."/>
            <person name="Seaver E.C."/>
            <person name="Weisblat D.A."/>
            <person name="Putnam N.H."/>
            <person name="Grigoriev I.V."/>
            <person name="Rokhsar D.S."/>
        </authorList>
    </citation>
    <scope>NUCLEOTIDE SEQUENCE</scope>
    <source>
        <strain evidence="9">I ESC-2004</strain>
    </source>
</reference>
<accession>R7UQ47</accession>
<evidence type="ECO:0000256" key="2">
    <source>
        <dbReference type="ARBA" id="ARBA00022723"/>
    </source>
</evidence>
<keyword evidence="9" id="KW-1185">Reference proteome</keyword>
<dbReference type="GO" id="GO:0006357">
    <property type="term" value="P:regulation of transcription by RNA polymerase II"/>
    <property type="evidence" value="ECO:0007669"/>
    <property type="project" value="TreeGrafter"/>
</dbReference>
<dbReference type="Proteomes" id="UP000014760">
    <property type="component" value="Unassembled WGS sequence"/>
</dbReference>
<evidence type="ECO:0000256" key="3">
    <source>
        <dbReference type="ARBA" id="ARBA00022771"/>
    </source>
</evidence>
<dbReference type="Gene3D" id="3.30.40.10">
    <property type="entry name" value="Zinc/RING finger domain, C3HC4 (zinc finger)"/>
    <property type="match status" value="1"/>
</dbReference>
<dbReference type="EnsemblMetazoa" id="CapteT182744">
    <property type="protein sequence ID" value="CapteP182744"/>
    <property type="gene ID" value="CapteG182744"/>
</dbReference>
<evidence type="ECO:0000256" key="1">
    <source>
        <dbReference type="ARBA" id="ARBA00022553"/>
    </source>
</evidence>
<organism evidence="7">
    <name type="scientific">Capitella teleta</name>
    <name type="common">Polychaete worm</name>
    <dbReference type="NCBI Taxonomy" id="283909"/>
    <lineage>
        <taxon>Eukaryota</taxon>
        <taxon>Metazoa</taxon>
        <taxon>Spiralia</taxon>
        <taxon>Lophotrochozoa</taxon>
        <taxon>Annelida</taxon>
        <taxon>Polychaeta</taxon>
        <taxon>Sedentaria</taxon>
        <taxon>Scolecida</taxon>
        <taxon>Capitellidae</taxon>
        <taxon>Capitella</taxon>
    </lineage>
</organism>
<evidence type="ECO:0000256" key="4">
    <source>
        <dbReference type="ARBA" id="ARBA00022833"/>
    </source>
</evidence>
<dbReference type="AlphaFoldDB" id="R7UQ47"/>
<dbReference type="InterPro" id="IPR034732">
    <property type="entry name" value="EPHD"/>
</dbReference>
<dbReference type="OMA" id="GHTWDLH"/>
<dbReference type="PROSITE" id="PS51805">
    <property type="entry name" value="EPHD"/>
    <property type="match status" value="1"/>
</dbReference>
<dbReference type="PANTHER" id="PTHR14955">
    <property type="entry name" value="RETINOIC ACID INDUCED 1/TRANSCRIPTION FACTOR 20"/>
    <property type="match status" value="1"/>
</dbReference>
<dbReference type="GO" id="GO:0008270">
    <property type="term" value="F:zinc ion binding"/>
    <property type="evidence" value="ECO:0007669"/>
    <property type="project" value="UniProtKB-KW"/>
</dbReference>
<dbReference type="STRING" id="283909.R7UQ47"/>
<proteinExistence type="predicted"/>
<dbReference type="EMBL" id="KB301402">
    <property type="protein sequence ID" value="ELU05541.1"/>
    <property type="molecule type" value="Genomic_DNA"/>
</dbReference>
<dbReference type="GO" id="GO:0005634">
    <property type="term" value="C:nucleus"/>
    <property type="evidence" value="ECO:0007669"/>
    <property type="project" value="TreeGrafter"/>
</dbReference>
<evidence type="ECO:0000313" key="8">
    <source>
        <dbReference type="EnsemblMetazoa" id="CapteP182744"/>
    </source>
</evidence>
<dbReference type="SMART" id="SM00249">
    <property type="entry name" value="PHD"/>
    <property type="match status" value="1"/>
</dbReference>
<keyword evidence="4" id="KW-0862">Zinc</keyword>
<feature type="domain" description="PHD-type" evidence="6">
    <location>
        <begin position="43"/>
        <end position="160"/>
    </location>
</feature>
<dbReference type="Pfam" id="PF13771">
    <property type="entry name" value="zf-HC5HC2H"/>
    <property type="match status" value="1"/>
</dbReference>
<evidence type="ECO:0000256" key="5">
    <source>
        <dbReference type="SAM" id="MobiDB-lite"/>
    </source>
</evidence>
<sequence>MLSSVKFDVSVPWTCVFCARSTSDALLGDLYGPYHPEPSSPRSPTRTFSPDRDKPAKVRRNSLGSSRDHPMKRLVPPEIWLHEDCAVWTGGVHFSYGRLLGLDDAISAAKQTTCCACKMNGASLGCLRKGCVLKYHFACAVEKDCQLDEDNFSMVCPKHKRLAWNKKLQSSESENPASFNSVL</sequence>
<dbReference type="CDD" id="cd15668">
    <property type="entry name" value="ePHD_RAI1_like"/>
    <property type="match status" value="1"/>
</dbReference>
<dbReference type="EMBL" id="AMQN01007790">
    <property type="status" value="NOT_ANNOTATED_CDS"/>
    <property type="molecule type" value="Genomic_DNA"/>
</dbReference>
<dbReference type="PANTHER" id="PTHR14955:SF4">
    <property type="entry name" value="PHD-TYPE DOMAIN-CONTAINING PROTEIN"/>
    <property type="match status" value="1"/>
</dbReference>
<reference evidence="7 9" key="2">
    <citation type="journal article" date="2013" name="Nature">
        <title>Insights into bilaterian evolution from three spiralian genomes.</title>
        <authorList>
            <person name="Simakov O."/>
            <person name="Marletaz F."/>
            <person name="Cho S.J."/>
            <person name="Edsinger-Gonzales E."/>
            <person name="Havlak P."/>
            <person name="Hellsten U."/>
            <person name="Kuo D.H."/>
            <person name="Larsson T."/>
            <person name="Lv J."/>
            <person name="Arendt D."/>
            <person name="Savage R."/>
            <person name="Osoegawa K."/>
            <person name="de Jong P."/>
            <person name="Grimwood J."/>
            <person name="Chapman J.A."/>
            <person name="Shapiro H."/>
            <person name="Aerts A."/>
            <person name="Otillar R.P."/>
            <person name="Terry A.Y."/>
            <person name="Boore J.L."/>
            <person name="Grigoriev I.V."/>
            <person name="Lindberg D.R."/>
            <person name="Seaver E.C."/>
            <person name="Weisblat D.A."/>
            <person name="Putnam N.H."/>
            <person name="Rokhsar D.S."/>
        </authorList>
    </citation>
    <scope>NUCLEOTIDE SEQUENCE</scope>
    <source>
        <strain evidence="7 9">I ESC-2004</strain>
    </source>
</reference>
<dbReference type="InterPro" id="IPR001965">
    <property type="entry name" value="Znf_PHD"/>
</dbReference>
<dbReference type="InterPro" id="IPR052440">
    <property type="entry name" value="Trans_Reg/Chrom_Remod"/>
</dbReference>